<sequence length="62" mass="6721">MVTIQAAASVALPKKPIASSNKNVTQMSSSSVGNHASCGIWQALRASFERYQTFTSSAWPYR</sequence>
<reference evidence="1" key="1">
    <citation type="submission" date="2005-10" db="EMBL/GenBank/DDBJ databases">
        <authorList>
            <person name="Loftus B.J."/>
            <person name="Nene V.M."/>
            <person name="Hannick L.I."/>
            <person name="Bidwell S."/>
            <person name="Haas B."/>
            <person name="Amedeo P."/>
            <person name="Orvis J."/>
            <person name="Wortman J.R."/>
            <person name="White O.R."/>
            <person name="Salzberg S."/>
            <person name="Shumway M."/>
            <person name="Koo H."/>
            <person name="Zhao Y."/>
            <person name="Holmes M."/>
            <person name="Miller J."/>
            <person name="Schatz M."/>
            <person name="Pop M."/>
            <person name="Pai G."/>
            <person name="Utterback T."/>
            <person name="Rogers Y.-H."/>
            <person name="Kravitz S."/>
            <person name="Fraser C.M."/>
        </authorList>
    </citation>
    <scope>NUCLEOTIDE SEQUENCE</scope>
    <source>
        <strain evidence="1">Liverpool</strain>
    </source>
</reference>
<dbReference type="Proteomes" id="UP000682892">
    <property type="component" value="Unassembled WGS sequence"/>
</dbReference>
<proteinExistence type="predicted"/>
<dbReference type="EMBL" id="CH477213">
    <property type="protein sequence ID" value="EAT47615.1"/>
    <property type="molecule type" value="Genomic_DNA"/>
</dbReference>
<evidence type="ECO:0000313" key="2">
    <source>
        <dbReference type="Proteomes" id="UP000682892"/>
    </source>
</evidence>
<protein>
    <submittedName>
        <fullName evidence="1">AAEL001281-PA</fullName>
    </submittedName>
</protein>
<name>Q17LT5_AEDAE</name>
<accession>Q17LT5</accession>
<evidence type="ECO:0000313" key="1">
    <source>
        <dbReference type="EMBL" id="EAT47615.1"/>
    </source>
</evidence>
<gene>
    <name evidence="1" type="ORF">AaeL_AAEL001281</name>
</gene>
<dbReference type="HOGENOM" id="CLU_2905966_0_0_1"/>
<reference evidence="1" key="2">
    <citation type="journal article" date="2007" name="Science">
        <title>Genome sequence of Aedes aegypti, a major arbovirus vector.</title>
        <authorList>
            <person name="Nene V."/>
            <person name="Wortman J.R."/>
            <person name="Lawson D."/>
            <person name="Haas B."/>
            <person name="Kodira C."/>
            <person name="Tu Z.J."/>
            <person name="Loftus B."/>
            <person name="Xi Z."/>
            <person name="Megy K."/>
            <person name="Grabherr M."/>
            <person name="Ren Q."/>
            <person name="Zdobnov E.M."/>
            <person name="Lobo N.F."/>
            <person name="Campbell K.S."/>
            <person name="Brown S.E."/>
            <person name="Bonaldo M.F."/>
            <person name="Zhu J."/>
            <person name="Sinkins S.P."/>
            <person name="Hogenkamp D.G."/>
            <person name="Amedeo P."/>
            <person name="Arensburger P."/>
            <person name="Atkinson P.W."/>
            <person name="Bidwell S."/>
            <person name="Biedler J."/>
            <person name="Birney E."/>
            <person name="Bruggner R.V."/>
            <person name="Costas J."/>
            <person name="Coy M.R."/>
            <person name="Crabtree J."/>
            <person name="Crawford M."/>
            <person name="Debruyn B."/>
            <person name="Decaprio D."/>
            <person name="Eiglmeier K."/>
            <person name="Eisenstadt E."/>
            <person name="El-Dorry H."/>
            <person name="Gelbart W.M."/>
            <person name="Gomes S.L."/>
            <person name="Hammond M."/>
            <person name="Hannick L.I."/>
            <person name="Hogan J.R."/>
            <person name="Holmes M.H."/>
            <person name="Jaffe D."/>
            <person name="Johnston J.S."/>
            <person name="Kennedy R.C."/>
            <person name="Koo H."/>
            <person name="Kravitz S."/>
            <person name="Kriventseva E.V."/>
            <person name="Kulp D."/>
            <person name="Labutti K."/>
            <person name="Lee E."/>
            <person name="Li S."/>
            <person name="Lovin D.D."/>
            <person name="Mao C."/>
            <person name="Mauceli E."/>
            <person name="Menck C.F."/>
            <person name="Miller J.R."/>
            <person name="Montgomery P."/>
            <person name="Mori A."/>
            <person name="Nascimento A.L."/>
            <person name="Naveira H.F."/>
            <person name="Nusbaum C."/>
            <person name="O'leary S."/>
            <person name="Orvis J."/>
            <person name="Pertea M."/>
            <person name="Quesneville H."/>
            <person name="Reidenbach K.R."/>
            <person name="Rogers Y.H."/>
            <person name="Roth C.W."/>
            <person name="Schneider J.R."/>
            <person name="Schatz M."/>
            <person name="Shumway M."/>
            <person name="Stanke M."/>
            <person name="Stinson E.O."/>
            <person name="Tubio J.M."/>
            <person name="Vanzee J.P."/>
            <person name="Verjovski-Almeida S."/>
            <person name="Werner D."/>
            <person name="White O."/>
            <person name="Wyder S."/>
            <person name="Zeng Q."/>
            <person name="Zhao Q."/>
            <person name="Zhao Y."/>
            <person name="Hill C.A."/>
            <person name="Raikhel A.S."/>
            <person name="Soares M.B."/>
            <person name="Knudson D.L."/>
            <person name="Lee N.H."/>
            <person name="Galagan J."/>
            <person name="Salzberg S.L."/>
            <person name="Paulsen I.T."/>
            <person name="Dimopoulos G."/>
            <person name="Collins F.H."/>
            <person name="Birren B."/>
            <person name="Fraser-Liggett C.M."/>
            <person name="Severson D.W."/>
        </authorList>
    </citation>
    <scope>NUCLEOTIDE SEQUENCE [LARGE SCALE GENOMIC DNA]</scope>
    <source>
        <strain evidence="1">Liverpool</strain>
    </source>
</reference>
<dbReference type="PaxDb" id="7159-AAEL001281-PA"/>
<reference evidence="1" key="3">
    <citation type="submission" date="2012-09" db="EMBL/GenBank/DDBJ databases">
        <authorList>
            <consortium name="VectorBase"/>
        </authorList>
    </citation>
    <scope>NUCLEOTIDE SEQUENCE</scope>
    <source>
        <strain evidence="1">Liverpool</strain>
    </source>
</reference>
<dbReference type="AlphaFoldDB" id="Q17LT5"/>
<organism evidence="1 2">
    <name type="scientific">Aedes aegypti</name>
    <name type="common">Yellowfever mosquito</name>
    <name type="synonym">Culex aegypti</name>
    <dbReference type="NCBI Taxonomy" id="7159"/>
    <lineage>
        <taxon>Eukaryota</taxon>
        <taxon>Metazoa</taxon>
        <taxon>Ecdysozoa</taxon>
        <taxon>Arthropoda</taxon>
        <taxon>Hexapoda</taxon>
        <taxon>Insecta</taxon>
        <taxon>Pterygota</taxon>
        <taxon>Neoptera</taxon>
        <taxon>Endopterygota</taxon>
        <taxon>Diptera</taxon>
        <taxon>Nematocera</taxon>
        <taxon>Culicoidea</taxon>
        <taxon>Culicidae</taxon>
        <taxon>Culicinae</taxon>
        <taxon>Aedini</taxon>
        <taxon>Aedes</taxon>
        <taxon>Stegomyia</taxon>
    </lineage>
</organism>